<accession>A0AAD7LE17</accession>
<sequence length="88" mass="9293">MKLNASGLESVSTQFGVNCELFAEFSASPSLELSSTLDGPGLYSVDSKGGRHKGTQFSVGSGSPYAYGVLEIEEARDLEAEARRTIST</sequence>
<dbReference type="Pfam" id="PF00227">
    <property type="entry name" value="Proteasome"/>
    <property type="match status" value="1"/>
</dbReference>
<dbReference type="InterPro" id="IPR001353">
    <property type="entry name" value="Proteasome_sua/b"/>
</dbReference>
<name>A0AAD7LE17_QUISA</name>
<comment type="caution">
    <text evidence="1">The sequence shown here is derived from an EMBL/GenBank/DDBJ whole genome shotgun (WGS) entry which is preliminary data.</text>
</comment>
<protein>
    <submittedName>
        <fullName evidence="1">Proteasome subunit beta</fullName>
    </submittedName>
</protein>
<dbReference type="KEGG" id="qsa:O6P43_022527"/>
<gene>
    <name evidence="1" type="ORF">O6P43_022527</name>
</gene>
<proteinExistence type="predicted"/>
<evidence type="ECO:0000313" key="2">
    <source>
        <dbReference type="Proteomes" id="UP001163823"/>
    </source>
</evidence>
<organism evidence="1 2">
    <name type="scientific">Quillaja saponaria</name>
    <name type="common">Soap bark tree</name>
    <dbReference type="NCBI Taxonomy" id="32244"/>
    <lineage>
        <taxon>Eukaryota</taxon>
        <taxon>Viridiplantae</taxon>
        <taxon>Streptophyta</taxon>
        <taxon>Embryophyta</taxon>
        <taxon>Tracheophyta</taxon>
        <taxon>Spermatophyta</taxon>
        <taxon>Magnoliopsida</taxon>
        <taxon>eudicotyledons</taxon>
        <taxon>Gunneridae</taxon>
        <taxon>Pentapetalae</taxon>
        <taxon>rosids</taxon>
        <taxon>fabids</taxon>
        <taxon>Fabales</taxon>
        <taxon>Quillajaceae</taxon>
        <taxon>Quillaja</taxon>
    </lineage>
</organism>
<dbReference type="EMBL" id="JARAOO010000009">
    <property type="protein sequence ID" value="KAJ7956027.1"/>
    <property type="molecule type" value="Genomic_DNA"/>
</dbReference>
<evidence type="ECO:0000313" key="1">
    <source>
        <dbReference type="EMBL" id="KAJ7956027.1"/>
    </source>
</evidence>
<dbReference type="GO" id="GO:0005839">
    <property type="term" value="C:proteasome core complex"/>
    <property type="evidence" value="ECO:0007669"/>
    <property type="project" value="InterPro"/>
</dbReference>
<dbReference type="GO" id="GO:0051603">
    <property type="term" value="P:proteolysis involved in protein catabolic process"/>
    <property type="evidence" value="ECO:0007669"/>
    <property type="project" value="InterPro"/>
</dbReference>
<dbReference type="AlphaFoldDB" id="A0AAD7LE17"/>
<keyword evidence="1" id="KW-0647">Proteasome</keyword>
<keyword evidence="2" id="KW-1185">Reference proteome</keyword>
<dbReference type="SUPFAM" id="SSF56235">
    <property type="entry name" value="N-terminal nucleophile aminohydrolases (Ntn hydrolases)"/>
    <property type="match status" value="1"/>
</dbReference>
<dbReference type="InterPro" id="IPR029055">
    <property type="entry name" value="Ntn_hydrolases_N"/>
</dbReference>
<reference evidence="1" key="1">
    <citation type="journal article" date="2023" name="Science">
        <title>Elucidation of the pathway for biosynthesis of saponin adjuvants from the soapbark tree.</title>
        <authorList>
            <person name="Reed J."/>
            <person name="Orme A."/>
            <person name="El-Demerdash A."/>
            <person name="Owen C."/>
            <person name="Martin L.B.B."/>
            <person name="Misra R.C."/>
            <person name="Kikuchi S."/>
            <person name="Rejzek M."/>
            <person name="Martin A.C."/>
            <person name="Harkess A."/>
            <person name="Leebens-Mack J."/>
            <person name="Louveau T."/>
            <person name="Stephenson M.J."/>
            <person name="Osbourn A."/>
        </authorList>
    </citation>
    <scope>NUCLEOTIDE SEQUENCE</scope>
    <source>
        <strain evidence="1">S10</strain>
    </source>
</reference>
<dbReference type="Gene3D" id="3.60.20.10">
    <property type="entry name" value="Glutamine Phosphoribosylpyrophosphate, subunit 1, domain 1"/>
    <property type="match status" value="1"/>
</dbReference>
<dbReference type="Proteomes" id="UP001163823">
    <property type="component" value="Chromosome 9"/>
</dbReference>